<name>A0ABQ9I4B8_9NEOP</name>
<evidence type="ECO:0000313" key="3">
    <source>
        <dbReference type="Proteomes" id="UP001159363"/>
    </source>
</evidence>
<dbReference type="Pfam" id="PF07686">
    <property type="entry name" value="V-set"/>
    <property type="match status" value="1"/>
</dbReference>
<dbReference type="PANTHER" id="PTHR23279">
    <property type="entry name" value="DEFECTIVE PROBOSCIS EXTENSION RESPONSE DPR -RELATED"/>
    <property type="match status" value="1"/>
</dbReference>
<reference evidence="2 3" key="1">
    <citation type="submission" date="2023-02" db="EMBL/GenBank/DDBJ databases">
        <title>LHISI_Scaffold_Assembly.</title>
        <authorList>
            <person name="Stuart O.P."/>
            <person name="Cleave R."/>
            <person name="Magrath M.J.L."/>
            <person name="Mikheyev A.S."/>
        </authorList>
    </citation>
    <scope>NUCLEOTIDE SEQUENCE [LARGE SCALE GENOMIC DNA]</scope>
    <source>
        <strain evidence="2">Daus_M_001</strain>
        <tissue evidence="2">Leg muscle</tissue>
    </source>
</reference>
<evidence type="ECO:0000259" key="1">
    <source>
        <dbReference type="Pfam" id="PF07686"/>
    </source>
</evidence>
<dbReference type="EMBL" id="JARBHB010000002">
    <property type="protein sequence ID" value="KAJ8891498.1"/>
    <property type="molecule type" value="Genomic_DNA"/>
</dbReference>
<sequence>MRAAVMNVVARCAQVSWVRRRAGSGSEDELELLTVGAHTYSGDPRYSVRFQYPNNWRLRLDRARKKDEGVYECQISTHPPLVSTTHLHVNGLCLMFLSHVLSSACPCCY</sequence>
<proteinExistence type="predicted"/>
<comment type="caution">
    <text evidence="2">The sequence shown here is derived from an EMBL/GenBank/DDBJ whole genome shotgun (WGS) entry which is preliminary data.</text>
</comment>
<dbReference type="Proteomes" id="UP001159363">
    <property type="component" value="Chromosome 2"/>
</dbReference>
<dbReference type="PANTHER" id="PTHR23279:SF12">
    <property type="entry name" value="DEFECTIVE PROBOSCIS EXTENSION RESPONSE 14, ISOFORM A-RELATED"/>
    <property type="match status" value="1"/>
</dbReference>
<keyword evidence="3" id="KW-1185">Reference proteome</keyword>
<accession>A0ABQ9I4B8</accession>
<gene>
    <name evidence="2" type="ORF">PR048_004026</name>
</gene>
<feature type="domain" description="Immunoglobulin V-set" evidence="1">
    <location>
        <begin position="14"/>
        <end position="89"/>
    </location>
</feature>
<dbReference type="InterPro" id="IPR036179">
    <property type="entry name" value="Ig-like_dom_sf"/>
</dbReference>
<organism evidence="2 3">
    <name type="scientific">Dryococelus australis</name>
    <dbReference type="NCBI Taxonomy" id="614101"/>
    <lineage>
        <taxon>Eukaryota</taxon>
        <taxon>Metazoa</taxon>
        <taxon>Ecdysozoa</taxon>
        <taxon>Arthropoda</taxon>
        <taxon>Hexapoda</taxon>
        <taxon>Insecta</taxon>
        <taxon>Pterygota</taxon>
        <taxon>Neoptera</taxon>
        <taxon>Polyneoptera</taxon>
        <taxon>Phasmatodea</taxon>
        <taxon>Verophasmatodea</taxon>
        <taxon>Anareolatae</taxon>
        <taxon>Phasmatidae</taxon>
        <taxon>Eurycanthinae</taxon>
        <taxon>Dryococelus</taxon>
    </lineage>
</organism>
<evidence type="ECO:0000313" key="2">
    <source>
        <dbReference type="EMBL" id="KAJ8891498.1"/>
    </source>
</evidence>
<dbReference type="InterPro" id="IPR037448">
    <property type="entry name" value="Zig-8"/>
</dbReference>
<dbReference type="InterPro" id="IPR013106">
    <property type="entry name" value="Ig_V-set"/>
</dbReference>
<dbReference type="SUPFAM" id="SSF48726">
    <property type="entry name" value="Immunoglobulin"/>
    <property type="match status" value="1"/>
</dbReference>
<dbReference type="Gene3D" id="2.60.40.10">
    <property type="entry name" value="Immunoglobulins"/>
    <property type="match status" value="1"/>
</dbReference>
<dbReference type="InterPro" id="IPR013783">
    <property type="entry name" value="Ig-like_fold"/>
</dbReference>
<protein>
    <recommendedName>
        <fullName evidence="1">Immunoglobulin V-set domain-containing protein</fullName>
    </recommendedName>
</protein>